<gene>
    <name evidence="2" type="ORF">GCM10009655_28920</name>
</gene>
<feature type="domain" description="Insertion element IS402-like" evidence="1">
    <location>
        <begin position="25"/>
        <end position="97"/>
    </location>
</feature>
<dbReference type="InterPro" id="IPR025161">
    <property type="entry name" value="IS402-like_dom"/>
</dbReference>
<evidence type="ECO:0000259" key="1">
    <source>
        <dbReference type="Pfam" id="PF13340"/>
    </source>
</evidence>
<dbReference type="Pfam" id="PF13340">
    <property type="entry name" value="DUF4096"/>
    <property type="match status" value="1"/>
</dbReference>
<name>A0ABP4GST8_9MICO</name>
<dbReference type="Proteomes" id="UP001500943">
    <property type="component" value="Unassembled WGS sequence"/>
</dbReference>
<keyword evidence="3" id="KW-1185">Reference proteome</keyword>
<sequence length="148" mass="17001">MTRACLLNDERFLCEADFMTRSGVISDELWAVIEPILPRGGHRGRPWRGHREVLEAICWRYRVGAPWRDLPAEFGPWQTVWKRHFRWSTDGTYDRIFQSVQGRDQAIDAELAALLSVDSTSVRVHQHAAGAVRSQDTGGTIELQEIRE</sequence>
<dbReference type="EMBL" id="BAAAKW010000071">
    <property type="protein sequence ID" value="GAA1228517.1"/>
    <property type="molecule type" value="Genomic_DNA"/>
</dbReference>
<organism evidence="2 3">
    <name type="scientific">Rhodoglobus aureus</name>
    <dbReference type="NCBI Taxonomy" id="191497"/>
    <lineage>
        <taxon>Bacteria</taxon>
        <taxon>Bacillati</taxon>
        <taxon>Actinomycetota</taxon>
        <taxon>Actinomycetes</taxon>
        <taxon>Micrococcales</taxon>
        <taxon>Microbacteriaceae</taxon>
        <taxon>Rhodoglobus</taxon>
    </lineage>
</organism>
<reference evidence="3" key="1">
    <citation type="journal article" date="2019" name="Int. J. Syst. Evol. Microbiol.">
        <title>The Global Catalogue of Microorganisms (GCM) 10K type strain sequencing project: providing services to taxonomists for standard genome sequencing and annotation.</title>
        <authorList>
            <consortium name="The Broad Institute Genomics Platform"/>
            <consortium name="The Broad Institute Genome Sequencing Center for Infectious Disease"/>
            <person name="Wu L."/>
            <person name="Ma J."/>
        </authorList>
    </citation>
    <scope>NUCLEOTIDE SEQUENCE [LARGE SCALE GENOMIC DNA]</scope>
    <source>
        <strain evidence="3">JCM 12762</strain>
    </source>
</reference>
<evidence type="ECO:0000313" key="2">
    <source>
        <dbReference type="EMBL" id="GAA1228517.1"/>
    </source>
</evidence>
<dbReference type="PANTHER" id="PTHR46637:SF1">
    <property type="entry name" value="BLL5188 PROTEIN"/>
    <property type="match status" value="1"/>
</dbReference>
<evidence type="ECO:0000313" key="3">
    <source>
        <dbReference type="Proteomes" id="UP001500943"/>
    </source>
</evidence>
<protein>
    <submittedName>
        <fullName evidence="2">IS5 family transposase</fullName>
    </submittedName>
</protein>
<accession>A0ABP4GST8</accession>
<dbReference type="NCBIfam" id="NF033580">
    <property type="entry name" value="transpos_IS5_3"/>
    <property type="match status" value="1"/>
</dbReference>
<proteinExistence type="predicted"/>
<dbReference type="InterPro" id="IPR052909">
    <property type="entry name" value="Transposase_6_like"/>
</dbReference>
<dbReference type="PANTHER" id="PTHR46637">
    <property type="entry name" value="TIS1421-TRANSPOSASE PROTEIN A"/>
    <property type="match status" value="1"/>
</dbReference>
<comment type="caution">
    <text evidence="2">The sequence shown here is derived from an EMBL/GenBank/DDBJ whole genome shotgun (WGS) entry which is preliminary data.</text>
</comment>